<keyword evidence="1" id="KW-0732">Signal</keyword>
<feature type="chain" id="PRO_5014882640" evidence="1">
    <location>
        <begin position="25"/>
        <end position="130"/>
    </location>
</feature>
<dbReference type="EMBL" id="GGFL01008296">
    <property type="protein sequence ID" value="MBW72474.1"/>
    <property type="molecule type" value="Transcribed_RNA"/>
</dbReference>
<name>A0A2M4D4G6_ANODA</name>
<organism evidence="2">
    <name type="scientific">Anopheles darlingi</name>
    <name type="common">Mosquito</name>
    <dbReference type="NCBI Taxonomy" id="43151"/>
    <lineage>
        <taxon>Eukaryota</taxon>
        <taxon>Metazoa</taxon>
        <taxon>Ecdysozoa</taxon>
        <taxon>Arthropoda</taxon>
        <taxon>Hexapoda</taxon>
        <taxon>Insecta</taxon>
        <taxon>Pterygota</taxon>
        <taxon>Neoptera</taxon>
        <taxon>Endopterygota</taxon>
        <taxon>Diptera</taxon>
        <taxon>Nematocera</taxon>
        <taxon>Culicoidea</taxon>
        <taxon>Culicidae</taxon>
        <taxon>Anophelinae</taxon>
        <taxon>Anopheles</taxon>
    </lineage>
</organism>
<reference evidence="2" key="1">
    <citation type="submission" date="2018-01" db="EMBL/GenBank/DDBJ databases">
        <title>An insight into the sialome of Amazonian anophelines.</title>
        <authorList>
            <person name="Ribeiro J.M."/>
            <person name="Scarpassa V."/>
            <person name="Calvo E."/>
        </authorList>
    </citation>
    <scope>NUCLEOTIDE SEQUENCE</scope>
</reference>
<evidence type="ECO:0000313" key="2">
    <source>
        <dbReference type="EMBL" id="MBW72474.1"/>
    </source>
</evidence>
<feature type="signal peptide" evidence="1">
    <location>
        <begin position="1"/>
        <end position="24"/>
    </location>
</feature>
<protein>
    <submittedName>
        <fullName evidence="2">Putative secreted protein</fullName>
    </submittedName>
</protein>
<accession>A0A2M4D4G6</accession>
<dbReference type="AlphaFoldDB" id="A0A2M4D4G6"/>
<evidence type="ECO:0000256" key="1">
    <source>
        <dbReference type="SAM" id="SignalP"/>
    </source>
</evidence>
<sequence length="130" mass="14388">MWLMKMKLMYPWSLPAVAPVAASAEAAFSPTVAVLVCQVSSPEREWTTFVSKPLKQSRRLTIPEASAAEMLLLLLLLQLQRQWANEPKPWSTNAIAILSFCSNLPMMMLLLAASGASRYCCSGCTSRSHR</sequence>
<proteinExistence type="predicted"/>